<dbReference type="EMBL" id="BX548174">
    <property type="protein sequence ID" value="CAE19495.1"/>
    <property type="molecule type" value="Genomic_DNA"/>
</dbReference>
<evidence type="ECO:0000313" key="2">
    <source>
        <dbReference type="Proteomes" id="UP000001026"/>
    </source>
</evidence>
<dbReference type="Proteomes" id="UP000001026">
    <property type="component" value="Chromosome"/>
</dbReference>
<proteinExistence type="predicted"/>
<protein>
    <submittedName>
        <fullName evidence="1">Uncharacterized protein</fullName>
    </submittedName>
</protein>
<dbReference type="HOGENOM" id="CLU_2701822_0_0_3"/>
<dbReference type="AlphaFoldDB" id="Q7V150"/>
<organism evidence="1 2">
    <name type="scientific">Prochlorococcus marinus subsp. pastoris (strain CCMP1986 / NIES-2087 / MED4)</name>
    <dbReference type="NCBI Taxonomy" id="59919"/>
    <lineage>
        <taxon>Bacteria</taxon>
        <taxon>Bacillati</taxon>
        <taxon>Cyanobacteriota</taxon>
        <taxon>Cyanophyceae</taxon>
        <taxon>Synechococcales</taxon>
        <taxon>Prochlorococcaceae</taxon>
        <taxon>Prochlorococcus</taxon>
    </lineage>
</organism>
<reference evidence="1 2" key="1">
    <citation type="journal article" date="2003" name="Nature">
        <title>Genome divergence in two Prochlorococcus ecotypes reflects oceanic niche differentiation.</title>
        <authorList>
            <person name="Rocap G."/>
            <person name="Larimer F.W."/>
            <person name="Lamerdin J.E."/>
            <person name="Malfatti S."/>
            <person name="Chain P."/>
            <person name="Ahlgren N.A."/>
            <person name="Arellano A."/>
            <person name="Coleman M."/>
            <person name="Hauser L."/>
            <person name="Hess W.R."/>
            <person name="Johnson Z.I."/>
            <person name="Land M.L."/>
            <person name="Lindell D."/>
            <person name="Post A.F."/>
            <person name="Regala W."/>
            <person name="Shah M."/>
            <person name="Shaw S.L."/>
            <person name="Steglich C."/>
            <person name="Sullivan M.B."/>
            <person name="Ting C.S."/>
            <person name="Tolonen A."/>
            <person name="Webb E.A."/>
            <person name="Zinser E.R."/>
            <person name="Chisholm S.W."/>
        </authorList>
    </citation>
    <scope>NUCLEOTIDE SEQUENCE [LARGE SCALE GENOMIC DNA]</scope>
    <source>
        <strain evidence="2">CCMP1986 / NIES-2087 / MED4</strain>
    </source>
</reference>
<dbReference type="STRING" id="59919.PMM1036"/>
<gene>
    <name evidence="1" type="ordered locus">PMM1036</name>
</gene>
<name>Q7V150_PROMP</name>
<dbReference type="KEGG" id="pmm:PMM1036"/>
<evidence type="ECO:0000313" key="1">
    <source>
        <dbReference type="EMBL" id="CAE19495.1"/>
    </source>
</evidence>
<sequence>MELVDNINPGLVNNLLKMKSKIKQTFKLILFIFLTNTHFLQAHNLFNGGCKNHCKESVKPLIMNKELNNSSYKNQIEDDDSCLIKSLCRG</sequence>
<accession>Q7V150</accession>